<dbReference type="AlphaFoldDB" id="A0A9P7Z334"/>
<proteinExistence type="predicted"/>
<dbReference type="InterPro" id="IPR036188">
    <property type="entry name" value="FAD/NAD-bd_sf"/>
</dbReference>
<dbReference type="PANTHER" id="PTHR46865:SF7">
    <property type="entry name" value="MONOOXYGENASE, PUTATIVE (AFU_ORTHOLOGUE AFUA_8G07040)-RELATED"/>
    <property type="match status" value="1"/>
</dbReference>
<name>A0A9P7Z334_9HELO</name>
<evidence type="ECO:0000313" key="2">
    <source>
        <dbReference type="Proteomes" id="UP000887226"/>
    </source>
</evidence>
<dbReference type="Gene3D" id="3.50.50.60">
    <property type="entry name" value="FAD/NAD(P)-binding domain"/>
    <property type="match status" value="2"/>
</dbReference>
<dbReference type="EMBL" id="MU253889">
    <property type="protein sequence ID" value="KAG9244699.1"/>
    <property type="molecule type" value="Genomic_DNA"/>
</dbReference>
<sequence length="343" mass="37532">MAPLKTLVVGAGIGGNSVAFWLSKMGHHVMAIEGFPSQSTRTVLQIDFRGHGVHIMKLMGFEQATRAKCAPEQGLQVVDKHGKRRGYFPANKSCKGKLCQIIYDIAANAGANLMFESSVKNFDQKAELGADTPDAFLPLKGTHIACFTIPEPMRDVEEFIATMYMDSGRCGQPKDAQGDISKQKDFLAETFRCLVWCIEDFLNPLNHTKDFYCQTDRVVVLLGDAVNCPSVITGRGSTLAIAGAYILAGEIGRLNLSNTGDYIRKALQAYRDKFRPFMDQVQKCVDSGGNDMRSGGTFGVAVFNTVVSLDSFFKINIGAWFLKEEVKGRSLPVYEAASHSTSA</sequence>
<evidence type="ECO:0000313" key="1">
    <source>
        <dbReference type="EMBL" id="KAG9244699.1"/>
    </source>
</evidence>
<dbReference type="PANTHER" id="PTHR46865">
    <property type="entry name" value="OXIDOREDUCTASE-RELATED"/>
    <property type="match status" value="1"/>
</dbReference>
<dbReference type="SUPFAM" id="SSF51905">
    <property type="entry name" value="FAD/NAD(P)-binding domain"/>
    <property type="match status" value="1"/>
</dbReference>
<dbReference type="InterPro" id="IPR051704">
    <property type="entry name" value="FAD_aromatic-hydroxylase"/>
</dbReference>
<evidence type="ECO:0008006" key="3">
    <source>
        <dbReference type="Google" id="ProtNLM"/>
    </source>
</evidence>
<reference evidence="1" key="1">
    <citation type="journal article" date="2021" name="IMA Fungus">
        <title>Genomic characterization of three marine fungi, including Emericellopsis atlantica sp. nov. with signatures of a generalist lifestyle and marine biomass degradation.</title>
        <authorList>
            <person name="Hagestad O.C."/>
            <person name="Hou L."/>
            <person name="Andersen J.H."/>
            <person name="Hansen E.H."/>
            <person name="Altermark B."/>
            <person name="Li C."/>
            <person name="Kuhnert E."/>
            <person name="Cox R.J."/>
            <person name="Crous P.W."/>
            <person name="Spatafora J.W."/>
            <person name="Lail K."/>
            <person name="Amirebrahimi M."/>
            <person name="Lipzen A."/>
            <person name="Pangilinan J."/>
            <person name="Andreopoulos W."/>
            <person name="Hayes R.D."/>
            <person name="Ng V."/>
            <person name="Grigoriev I.V."/>
            <person name="Jackson S.A."/>
            <person name="Sutton T.D.S."/>
            <person name="Dobson A.D.W."/>
            <person name="Rama T."/>
        </authorList>
    </citation>
    <scope>NUCLEOTIDE SEQUENCE</scope>
    <source>
        <strain evidence="1">TRa3180A</strain>
    </source>
</reference>
<keyword evidence="2" id="KW-1185">Reference proteome</keyword>
<accession>A0A9P7Z334</accession>
<gene>
    <name evidence="1" type="ORF">BJ878DRAFT_549819</name>
</gene>
<dbReference type="OrthoDB" id="655030at2759"/>
<organism evidence="1 2">
    <name type="scientific">Calycina marina</name>
    <dbReference type="NCBI Taxonomy" id="1763456"/>
    <lineage>
        <taxon>Eukaryota</taxon>
        <taxon>Fungi</taxon>
        <taxon>Dikarya</taxon>
        <taxon>Ascomycota</taxon>
        <taxon>Pezizomycotina</taxon>
        <taxon>Leotiomycetes</taxon>
        <taxon>Helotiales</taxon>
        <taxon>Pezizellaceae</taxon>
        <taxon>Calycina</taxon>
    </lineage>
</organism>
<protein>
    <recommendedName>
        <fullName evidence="3">FAD-binding domain-containing protein</fullName>
    </recommendedName>
</protein>
<comment type="caution">
    <text evidence="1">The sequence shown here is derived from an EMBL/GenBank/DDBJ whole genome shotgun (WGS) entry which is preliminary data.</text>
</comment>
<dbReference type="Proteomes" id="UP000887226">
    <property type="component" value="Unassembled WGS sequence"/>
</dbReference>